<evidence type="ECO:0000259" key="1">
    <source>
        <dbReference type="Pfam" id="PF25137"/>
    </source>
</evidence>
<evidence type="ECO:0000313" key="2">
    <source>
        <dbReference type="EMBL" id="KUG21957.1"/>
    </source>
</evidence>
<dbReference type="PANTHER" id="PTHR11496:SF102">
    <property type="entry name" value="ALCOHOL DEHYDROGENASE 4"/>
    <property type="match status" value="1"/>
</dbReference>
<dbReference type="GO" id="GO:0046872">
    <property type="term" value="F:metal ion binding"/>
    <property type="evidence" value="ECO:0007669"/>
    <property type="project" value="InterPro"/>
</dbReference>
<dbReference type="PROSITE" id="PS00060">
    <property type="entry name" value="ADH_IRON_2"/>
    <property type="match status" value="1"/>
</dbReference>
<reference evidence="2" key="1">
    <citation type="journal article" date="2015" name="Proc. Natl. Acad. Sci. U.S.A.">
        <title>Networks of energetic and metabolic interactions define dynamics in microbial communities.</title>
        <authorList>
            <person name="Embree M."/>
            <person name="Liu J.K."/>
            <person name="Al-Bassam M.M."/>
            <person name="Zengler K."/>
        </authorList>
    </citation>
    <scope>NUCLEOTIDE SEQUENCE</scope>
</reference>
<dbReference type="AlphaFoldDB" id="A0A0W8FLY6"/>
<dbReference type="Gene3D" id="1.20.1090.10">
    <property type="entry name" value="Dehydroquinate synthase-like - alpha domain"/>
    <property type="match status" value="1"/>
</dbReference>
<dbReference type="InterPro" id="IPR018211">
    <property type="entry name" value="ADH_Fe_CS"/>
</dbReference>
<keyword evidence="2" id="KW-0560">Oxidoreductase</keyword>
<dbReference type="EC" id="1.1.1.1" evidence="2"/>
<accession>A0A0W8FLY6</accession>
<dbReference type="InterPro" id="IPR056798">
    <property type="entry name" value="ADH_Fe_C"/>
</dbReference>
<dbReference type="InterPro" id="IPR039697">
    <property type="entry name" value="Alcohol_dehydrogenase_Fe"/>
</dbReference>
<name>A0A0W8FLY6_9ZZZZ</name>
<comment type="caution">
    <text evidence="2">The sequence shown here is derived from an EMBL/GenBank/DDBJ whole genome shotgun (WGS) entry which is preliminary data.</text>
</comment>
<dbReference type="EMBL" id="LNQE01001001">
    <property type="protein sequence ID" value="KUG21957.1"/>
    <property type="molecule type" value="Genomic_DNA"/>
</dbReference>
<dbReference type="Pfam" id="PF25137">
    <property type="entry name" value="ADH_Fe_C"/>
    <property type="match status" value="1"/>
</dbReference>
<gene>
    <name evidence="2" type="ORF">ASZ90_008267</name>
</gene>
<protein>
    <submittedName>
        <fullName evidence="2">Alcohol dehydrogenase</fullName>
        <ecNumber evidence="2">1.1.1.1</ecNumber>
    </submittedName>
</protein>
<dbReference type="GO" id="GO:0004022">
    <property type="term" value="F:alcohol dehydrogenase (NAD+) activity"/>
    <property type="evidence" value="ECO:0007669"/>
    <property type="project" value="UniProtKB-EC"/>
</dbReference>
<dbReference type="PANTHER" id="PTHR11496">
    <property type="entry name" value="ALCOHOL DEHYDROGENASE"/>
    <property type="match status" value="1"/>
</dbReference>
<feature type="domain" description="Fe-containing alcohol dehydrogenase-like C-terminal" evidence="1">
    <location>
        <begin position="1"/>
        <end position="153"/>
    </location>
</feature>
<sequence length="153" mass="16077">MANAALLAGLAFSNSMVGIVHATAHATGGVCHVPHGIANSILLPHGLEFYIGKSDKSPKTKEYIESLLLHVAGPEIYVQTPPAERAVKSIAAIRNITSELKKLCGLPVRLSEAGVTEDKLESIAKTTLNDGALSFSPVEVSYEEALGVLKAAF</sequence>
<organism evidence="2">
    <name type="scientific">hydrocarbon metagenome</name>
    <dbReference type="NCBI Taxonomy" id="938273"/>
    <lineage>
        <taxon>unclassified sequences</taxon>
        <taxon>metagenomes</taxon>
        <taxon>ecological metagenomes</taxon>
    </lineage>
</organism>
<dbReference type="SUPFAM" id="SSF56796">
    <property type="entry name" value="Dehydroquinate synthase-like"/>
    <property type="match status" value="1"/>
</dbReference>
<proteinExistence type="predicted"/>